<dbReference type="GO" id="GO:0008194">
    <property type="term" value="F:UDP-glycosyltransferase activity"/>
    <property type="evidence" value="ECO:0007669"/>
    <property type="project" value="UniProtKB-ARBA"/>
</dbReference>
<keyword evidence="4" id="KW-1185">Reference proteome</keyword>
<dbReference type="InterPro" id="IPR058980">
    <property type="entry name" value="Glyco_transf_N"/>
</dbReference>
<sequence length="134" mass="14908">MESPHLQHRQHENHSQCLSSPSSSVAVVIVPYPAQSHLNQLLQFALVVSSYDIPVHYVGIALHTARVKSRTSNPLHNLTKICFHDFPTPPLPFCPPNSSGHQTKFPEHSVFCFEATTHLRQPVAALLRSLSLTT</sequence>
<dbReference type="Proteomes" id="UP000237000">
    <property type="component" value="Unassembled WGS sequence"/>
</dbReference>
<dbReference type="InParanoid" id="A0A2P5EXT8"/>
<comment type="caution">
    <text evidence="3">The sequence shown here is derived from an EMBL/GenBank/DDBJ whole genome shotgun (WGS) entry which is preliminary data.</text>
</comment>
<dbReference type="Gene3D" id="3.40.50.2000">
    <property type="entry name" value="Glycogen Phosphorylase B"/>
    <property type="match status" value="1"/>
</dbReference>
<dbReference type="PANTHER" id="PTHR48044:SF22">
    <property type="entry name" value="GLYCOSYLTRANSFERASE"/>
    <property type="match status" value="1"/>
</dbReference>
<evidence type="ECO:0000256" key="1">
    <source>
        <dbReference type="ARBA" id="ARBA00009995"/>
    </source>
</evidence>
<dbReference type="STRING" id="63057.A0A2P5EXT8"/>
<keyword evidence="3" id="KW-0808">Transferase</keyword>
<dbReference type="Pfam" id="PF26168">
    <property type="entry name" value="Glyco_transf_N"/>
    <property type="match status" value="1"/>
</dbReference>
<evidence type="ECO:0000313" key="3">
    <source>
        <dbReference type="EMBL" id="PON90351.1"/>
    </source>
</evidence>
<dbReference type="SUPFAM" id="SSF53756">
    <property type="entry name" value="UDP-Glycosyltransferase/glycogen phosphorylase"/>
    <property type="match status" value="1"/>
</dbReference>
<feature type="domain" description="Glycosyltransferase N-terminal" evidence="2">
    <location>
        <begin position="24"/>
        <end position="133"/>
    </location>
</feature>
<evidence type="ECO:0000313" key="4">
    <source>
        <dbReference type="Proteomes" id="UP000237000"/>
    </source>
</evidence>
<dbReference type="OrthoDB" id="1700074at2759"/>
<dbReference type="EMBL" id="JXTC01000084">
    <property type="protein sequence ID" value="PON90351.1"/>
    <property type="molecule type" value="Genomic_DNA"/>
</dbReference>
<protein>
    <submittedName>
        <fullName evidence="3">UDP-glucuronosyl/UDP-glucosyltransferase</fullName>
    </submittedName>
</protein>
<dbReference type="AlphaFoldDB" id="A0A2P5EXT8"/>
<gene>
    <name evidence="3" type="ORF">TorRG33x02_138200</name>
</gene>
<dbReference type="GO" id="GO:1901135">
    <property type="term" value="P:carbohydrate derivative metabolic process"/>
    <property type="evidence" value="ECO:0007669"/>
    <property type="project" value="UniProtKB-ARBA"/>
</dbReference>
<organism evidence="3 4">
    <name type="scientific">Trema orientale</name>
    <name type="common">Charcoal tree</name>
    <name type="synonym">Celtis orientalis</name>
    <dbReference type="NCBI Taxonomy" id="63057"/>
    <lineage>
        <taxon>Eukaryota</taxon>
        <taxon>Viridiplantae</taxon>
        <taxon>Streptophyta</taxon>
        <taxon>Embryophyta</taxon>
        <taxon>Tracheophyta</taxon>
        <taxon>Spermatophyta</taxon>
        <taxon>Magnoliopsida</taxon>
        <taxon>eudicotyledons</taxon>
        <taxon>Gunneridae</taxon>
        <taxon>Pentapetalae</taxon>
        <taxon>rosids</taxon>
        <taxon>fabids</taxon>
        <taxon>Rosales</taxon>
        <taxon>Cannabaceae</taxon>
        <taxon>Trema</taxon>
    </lineage>
</organism>
<evidence type="ECO:0000259" key="2">
    <source>
        <dbReference type="Pfam" id="PF26168"/>
    </source>
</evidence>
<comment type="similarity">
    <text evidence="1">Belongs to the UDP-glycosyltransferase family.</text>
</comment>
<accession>A0A2P5EXT8</accession>
<reference evidence="4" key="1">
    <citation type="submission" date="2016-06" db="EMBL/GenBank/DDBJ databases">
        <title>Parallel loss of symbiosis genes in relatives of nitrogen-fixing non-legume Parasponia.</title>
        <authorList>
            <person name="Van Velzen R."/>
            <person name="Holmer R."/>
            <person name="Bu F."/>
            <person name="Rutten L."/>
            <person name="Van Zeijl A."/>
            <person name="Liu W."/>
            <person name="Santuari L."/>
            <person name="Cao Q."/>
            <person name="Sharma T."/>
            <person name="Shen D."/>
            <person name="Roswanjaya Y."/>
            <person name="Wardhani T."/>
            <person name="Kalhor M.S."/>
            <person name="Jansen J."/>
            <person name="Van den Hoogen J."/>
            <person name="Gungor B."/>
            <person name="Hartog M."/>
            <person name="Hontelez J."/>
            <person name="Verver J."/>
            <person name="Yang W.-C."/>
            <person name="Schijlen E."/>
            <person name="Repin R."/>
            <person name="Schilthuizen M."/>
            <person name="Schranz E."/>
            <person name="Heidstra R."/>
            <person name="Miyata K."/>
            <person name="Fedorova E."/>
            <person name="Kohlen W."/>
            <person name="Bisseling T."/>
            <person name="Smit S."/>
            <person name="Geurts R."/>
        </authorList>
    </citation>
    <scope>NUCLEOTIDE SEQUENCE [LARGE SCALE GENOMIC DNA]</scope>
    <source>
        <strain evidence="4">cv. RG33-2</strain>
    </source>
</reference>
<proteinExistence type="inferred from homology"/>
<dbReference type="PANTHER" id="PTHR48044">
    <property type="entry name" value="GLYCOSYLTRANSFERASE"/>
    <property type="match status" value="1"/>
</dbReference>
<name>A0A2P5EXT8_TREOI</name>